<protein>
    <submittedName>
        <fullName evidence="1">Uncharacterized protein</fullName>
    </submittedName>
</protein>
<keyword evidence="2" id="KW-1185">Reference proteome</keyword>
<comment type="caution">
    <text evidence="1">The sequence shown here is derived from an EMBL/GenBank/DDBJ whole genome shotgun (WGS) entry which is preliminary data.</text>
</comment>
<dbReference type="Proteomes" id="UP000709466">
    <property type="component" value="Unassembled WGS sequence"/>
</dbReference>
<reference evidence="1 2" key="1">
    <citation type="submission" date="2020-03" db="EMBL/GenBank/DDBJ databases">
        <title>Bacterial isolates of synthetic phycosphere.</title>
        <authorList>
            <person name="Fu H."/>
            <person name="Moran M.A."/>
        </authorList>
    </citation>
    <scope>NUCLEOTIDE SEQUENCE [LARGE SCALE GENOMIC DNA]</scope>
    <source>
        <strain evidence="1 2">HF1</strain>
    </source>
</reference>
<evidence type="ECO:0000313" key="2">
    <source>
        <dbReference type="Proteomes" id="UP000709466"/>
    </source>
</evidence>
<proteinExistence type="predicted"/>
<evidence type="ECO:0000313" key="1">
    <source>
        <dbReference type="EMBL" id="NIY72974.1"/>
    </source>
</evidence>
<dbReference type="RefSeq" id="WP_167638351.1">
    <property type="nucleotide sequence ID" value="NZ_JAATOP010000006.1"/>
</dbReference>
<dbReference type="EMBL" id="JAATOP010000006">
    <property type="protein sequence ID" value="NIY72974.1"/>
    <property type="molecule type" value="Genomic_DNA"/>
</dbReference>
<accession>A0ABX0VY29</accession>
<organism evidence="1 2">
    <name type="scientific">Marivivens donghaensis</name>
    <dbReference type="NCBI Taxonomy" id="1699413"/>
    <lineage>
        <taxon>Bacteria</taxon>
        <taxon>Pseudomonadati</taxon>
        <taxon>Pseudomonadota</taxon>
        <taxon>Alphaproteobacteria</taxon>
        <taxon>Rhodobacterales</taxon>
        <taxon>Paracoccaceae</taxon>
        <taxon>Marivivens group</taxon>
        <taxon>Marivivens</taxon>
    </lineage>
</organism>
<sequence>MGAIGLLSADTPATAVKMLVIGSRDVWPNHDTSDDGFNFVDYRSFSAEMLEQFKPDMVMSLLFGTGFDAMDIAAKLFEFGFAGPYRALCANLPNPALVKREISQVAPLLDFDLVSLPAVARMIH</sequence>
<name>A0ABX0VY29_9RHOB</name>
<gene>
    <name evidence="1" type="ORF">HCZ30_11085</name>
</gene>